<dbReference type="GO" id="GO:0005829">
    <property type="term" value="C:cytosol"/>
    <property type="evidence" value="ECO:0007669"/>
    <property type="project" value="TreeGrafter"/>
</dbReference>
<dbReference type="RefSeq" id="WP_179241318.1">
    <property type="nucleotide sequence ID" value="NZ_CP058595.1"/>
</dbReference>
<gene>
    <name evidence="2" type="ORF">HYG79_06565</name>
</gene>
<feature type="domain" description="Hydantoinase B/oxoprolinase" evidence="1">
    <location>
        <begin position="9"/>
        <end position="521"/>
    </location>
</feature>
<dbReference type="AlphaFoldDB" id="A0A7H9ANM1"/>
<sequence length="539" mass="58148">MQVTKTKFDPIALSILWSRLISIVDEAGTTLQRTSFSTVTRESNDFAVVLMDRKGRSIAQSSVSVPSFLGVLPILTKALLKDYFPENTWREGDVVMTNDPWLCAGHKPDIGIVSPIFHKENLIGFIGTIAHSPDMGGVLWGAGSRDLYEEGLMVPPTKLISAGKPNHTLFSILEHNVRAADQTIGDIRAQIAANDQGIRSLMKLMQENDLTDLQDLADAVINASEKAMREALLAAPDGSYSYEYDTDGDGLGNGCHFEITINIKGDEIHADYTGTSGAHPLSINAVLNYTFAYTAYPIKCTFSPDVPNNDGSFYPIKVTAPKGCLVNAQKPSPLGARNITGNMLHSVVFGALAKAVPEQVQADCGSACWCIVLNGEHKGKEFVEYFFLNGGYGARPNMDGEHVLSFPTNVANVPIEVLETDVAVRVTEKSLLKDSAGEGKFRGGLGQRFSFVNVGEKPLNISLLTEKTQTPAKGILEGKDGQMGSIQIIPEREFPPKGLDKLFPGEELILTLPGGAGYGSPADRDKAAIAEDKILGYIS</sequence>
<dbReference type="InterPro" id="IPR045079">
    <property type="entry name" value="Oxoprolinase-like"/>
</dbReference>
<proteinExistence type="predicted"/>
<evidence type="ECO:0000259" key="1">
    <source>
        <dbReference type="Pfam" id="PF02538"/>
    </source>
</evidence>
<dbReference type="PANTHER" id="PTHR11365:SF23">
    <property type="entry name" value="HYPOTHETICAL 5-OXOPROLINASE (EUROFUNG)-RELATED"/>
    <property type="match status" value="1"/>
</dbReference>
<evidence type="ECO:0000313" key="3">
    <source>
        <dbReference type="Proteomes" id="UP000509302"/>
    </source>
</evidence>
<dbReference type="PANTHER" id="PTHR11365">
    <property type="entry name" value="5-OXOPROLINASE RELATED"/>
    <property type="match status" value="1"/>
</dbReference>
<reference evidence="2 3" key="1">
    <citation type="journal article" date="2006" name="Int. J. Syst. Evol. Microbiol.">
        <title>Costertonia aggregata gen. nov., sp. nov., a mesophilic marine bacterium of the family Flavobacteriaceae, isolated from a mature biofilm.</title>
        <authorList>
            <person name="Kwon K.K."/>
            <person name="Lee Y.K."/>
            <person name="Lee H.K."/>
        </authorList>
    </citation>
    <scope>NUCLEOTIDE SEQUENCE [LARGE SCALE GENOMIC DNA]</scope>
    <source>
        <strain evidence="2 3">KCCM 42265</strain>
    </source>
</reference>
<organism evidence="2 3">
    <name type="scientific">Costertonia aggregata</name>
    <dbReference type="NCBI Taxonomy" id="343403"/>
    <lineage>
        <taxon>Bacteria</taxon>
        <taxon>Pseudomonadati</taxon>
        <taxon>Bacteroidota</taxon>
        <taxon>Flavobacteriia</taxon>
        <taxon>Flavobacteriales</taxon>
        <taxon>Flavobacteriaceae</taxon>
        <taxon>Costertonia</taxon>
    </lineage>
</organism>
<dbReference type="EMBL" id="CP058595">
    <property type="protein sequence ID" value="QLG45028.1"/>
    <property type="molecule type" value="Genomic_DNA"/>
</dbReference>
<keyword evidence="3" id="KW-1185">Reference proteome</keyword>
<protein>
    <submittedName>
        <fullName evidence="2">Hydantoinase B/oxoprolinase family protein</fullName>
    </submittedName>
</protein>
<name>A0A7H9ANM1_9FLAO</name>
<dbReference type="KEGG" id="cagg:HYG79_06565"/>
<dbReference type="InterPro" id="IPR003692">
    <property type="entry name" value="Hydantoinase_B"/>
</dbReference>
<dbReference type="Pfam" id="PF02538">
    <property type="entry name" value="Hydantoinase_B"/>
    <property type="match status" value="1"/>
</dbReference>
<dbReference type="GO" id="GO:0017168">
    <property type="term" value="F:5-oxoprolinase (ATP-hydrolyzing) activity"/>
    <property type="evidence" value="ECO:0007669"/>
    <property type="project" value="TreeGrafter"/>
</dbReference>
<dbReference type="GO" id="GO:0006749">
    <property type="term" value="P:glutathione metabolic process"/>
    <property type="evidence" value="ECO:0007669"/>
    <property type="project" value="TreeGrafter"/>
</dbReference>
<evidence type="ECO:0000313" key="2">
    <source>
        <dbReference type="EMBL" id="QLG45028.1"/>
    </source>
</evidence>
<accession>A0A7H9ANM1</accession>
<dbReference type="Proteomes" id="UP000509302">
    <property type="component" value="Chromosome"/>
</dbReference>